<organism evidence="1 2">
    <name type="scientific">Populus trichocarpa</name>
    <name type="common">Western balsam poplar</name>
    <name type="synonym">Populus balsamifera subsp. trichocarpa</name>
    <dbReference type="NCBI Taxonomy" id="3694"/>
    <lineage>
        <taxon>Eukaryota</taxon>
        <taxon>Viridiplantae</taxon>
        <taxon>Streptophyta</taxon>
        <taxon>Embryophyta</taxon>
        <taxon>Tracheophyta</taxon>
        <taxon>Spermatophyta</taxon>
        <taxon>Magnoliopsida</taxon>
        <taxon>eudicotyledons</taxon>
        <taxon>Gunneridae</taxon>
        <taxon>Pentapetalae</taxon>
        <taxon>rosids</taxon>
        <taxon>fabids</taxon>
        <taxon>Malpighiales</taxon>
        <taxon>Salicaceae</taxon>
        <taxon>Saliceae</taxon>
        <taxon>Populus</taxon>
    </lineage>
</organism>
<dbReference type="EMBL" id="CM009301">
    <property type="protein sequence ID" value="RQO98362.1"/>
    <property type="molecule type" value="Genomic_DNA"/>
</dbReference>
<name>A0A3N7FV10_POPTR</name>
<protein>
    <submittedName>
        <fullName evidence="1">Uncharacterized protein</fullName>
    </submittedName>
</protein>
<dbReference type="AlphaFoldDB" id="A0A3N7FV10"/>
<dbReference type="InParanoid" id="A0A3N7FV10"/>
<keyword evidence="2" id="KW-1185">Reference proteome</keyword>
<reference evidence="1 2" key="1">
    <citation type="journal article" date="2006" name="Science">
        <title>The genome of black cottonwood, Populus trichocarpa (Torr. &amp; Gray).</title>
        <authorList>
            <person name="Tuskan G.A."/>
            <person name="Difazio S."/>
            <person name="Jansson S."/>
            <person name="Bohlmann J."/>
            <person name="Grigoriev I."/>
            <person name="Hellsten U."/>
            <person name="Putnam N."/>
            <person name="Ralph S."/>
            <person name="Rombauts S."/>
            <person name="Salamov A."/>
            <person name="Schein J."/>
            <person name="Sterck L."/>
            <person name="Aerts A."/>
            <person name="Bhalerao R.R."/>
            <person name="Bhalerao R.P."/>
            <person name="Blaudez D."/>
            <person name="Boerjan W."/>
            <person name="Brun A."/>
            <person name="Brunner A."/>
            <person name="Busov V."/>
            <person name="Campbell M."/>
            <person name="Carlson J."/>
            <person name="Chalot M."/>
            <person name="Chapman J."/>
            <person name="Chen G.L."/>
            <person name="Cooper D."/>
            <person name="Coutinho P.M."/>
            <person name="Couturier J."/>
            <person name="Covert S."/>
            <person name="Cronk Q."/>
            <person name="Cunningham R."/>
            <person name="Davis J."/>
            <person name="Degroeve S."/>
            <person name="Dejardin A."/>
            <person name="Depamphilis C."/>
            <person name="Detter J."/>
            <person name="Dirks B."/>
            <person name="Dubchak I."/>
            <person name="Duplessis S."/>
            <person name="Ehlting J."/>
            <person name="Ellis B."/>
            <person name="Gendler K."/>
            <person name="Goodstein D."/>
            <person name="Gribskov M."/>
            <person name="Grimwood J."/>
            <person name="Groover A."/>
            <person name="Gunter L."/>
            <person name="Hamberger B."/>
            <person name="Heinze B."/>
            <person name="Helariutta Y."/>
            <person name="Henrissat B."/>
            <person name="Holligan D."/>
            <person name="Holt R."/>
            <person name="Huang W."/>
            <person name="Islam-Faridi N."/>
            <person name="Jones S."/>
            <person name="Jones-Rhoades M."/>
            <person name="Jorgensen R."/>
            <person name="Joshi C."/>
            <person name="Kangasjarvi J."/>
            <person name="Karlsson J."/>
            <person name="Kelleher C."/>
            <person name="Kirkpatrick R."/>
            <person name="Kirst M."/>
            <person name="Kohler A."/>
            <person name="Kalluri U."/>
            <person name="Larimer F."/>
            <person name="Leebens-Mack J."/>
            <person name="Leple J.C."/>
            <person name="Locascio P."/>
            <person name="Lou Y."/>
            <person name="Lucas S."/>
            <person name="Martin F."/>
            <person name="Montanini B."/>
            <person name="Napoli C."/>
            <person name="Nelson D.R."/>
            <person name="Nelson C."/>
            <person name="Nieminen K."/>
            <person name="Nilsson O."/>
            <person name="Pereda V."/>
            <person name="Peter G."/>
            <person name="Philippe R."/>
            <person name="Pilate G."/>
            <person name="Poliakov A."/>
            <person name="Razumovskaya J."/>
            <person name="Richardson P."/>
            <person name="Rinaldi C."/>
            <person name="Ritland K."/>
            <person name="Rouze P."/>
            <person name="Ryaboy D."/>
            <person name="Schmutz J."/>
            <person name="Schrader J."/>
            <person name="Segerman B."/>
            <person name="Shin H."/>
            <person name="Siddiqui A."/>
            <person name="Sterky F."/>
            <person name="Terry A."/>
            <person name="Tsai C.J."/>
            <person name="Uberbacher E."/>
            <person name="Unneberg P."/>
            <person name="Vahala J."/>
            <person name="Wall K."/>
            <person name="Wessler S."/>
            <person name="Yang G."/>
            <person name="Yin T."/>
            <person name="Douglas C."/>
            <person name="Marra M."/>
            <person name="Sandberg G."/>
            <person name="Van de Peer Y."/>
            <person name="Rokhsar D."/>
        </authorList>
    </citation>
    <scope>NUCLEOTIDE SEQUENCE [LARGE SCALE GENOMIC DNA]</scope>
    <source>
        <strain evidence="2">cv. Nisqually</strain>
    </source>
</reference>
<evidence type="ECO:0000313" key="1">
    <source>
        <dbReference type="EMBL" id="RQO98362.1"/>
    </source>
</evidence>
<gene>
    <name evidence="1" type="ORF">POPTR_012G060750</name>
</gene>
<proteinExistence type="predicted"/>
<dbReference type="Proteomes" id="UP000006729">
    <property type="component" value="Chromosome 12"/>
</dbReference>
<accession>A0A3N7FV10</accession>
<evidence type="ECO:0000313" key="2">
    <source>
        <dbReference type="Proteomes" id="UP000006729"/>
    </source>
</evidence>
<sequence>MIGQQMLPFSCRRSYSKLQNLGLSRLDELEGTSRDHYERLPIRVEPIDGGDTVFKVETYYGHRSYGLKSLFFN</sequence>